<proteinExistence type="predicted"/>
<organism evidence="2">
    <name type="scientific">Chromera velia CCMP2878</name>
    <dbReference type="NCBI Taxonomy" id="1169474"/>
    <lineage>
        <taxon>Eukaryota</taxon>
        <taxon>Sar</taxon>
        <taxon>Alveolata</taxon>
        <taxon>Colpodellida</taxon>
        <taxon>Chromeraceae</taxon>
        <taxon>Chromera</taxon>
    </lineage>
</organism>
<dbReference type="AlphaFoldDB" id="A0A0G4I2R5"/>
<keyword evidence="1" id="KW-0732">Signal</keyword>
<feature type="signal peptide" evidence="1">
    <location>
        <begin position="1"/>
        <end position="18"/>
    </location>
</feature>
<feature type="chain" id="PRO_5005192138" evidence="1">
    <location>
        <begin position="19"/>
        <end position="384"/>
    </location>
</feature>
<reference evidence="2" key="1">
    <citation type="submission" date="2014-11" db="EMBL/GenBank/DDBJ databases">
        <authorList>
            <person name="Otto D Thomas"/>
            <person name="Naeem Raeece"/>
        </authorList>
    </citation>
    <scope>NUCLEOTIDE SEQUENCE</scope>
</reference>
<gene>
    <name evidence="2" type="ORF">Cvel_10445</name>
</gene>
<sequence length="384" mass="42996">MKFTFFAVVACAVAQGSAFLLSTRRTPAGRPASRLMAAQKGGESALGDWKALLDGINSDSQRDGVVKAMLSKVQGWECSGPEGKKMKLFARGNEEAVVVFVAGPMEGELGYRPLFYWMKEDNVINGNDMPYISNPNEKIAADRILSDINWKLFLLNLNVEELNNSEFGYPTTQEEKDASDALRDLWTERAMVDDWDVFGDPNSLGPVEKKLDLYSIWKANPKANPQELARAYIQKIRKAEQESYFKKTQEIKVKTQKAADKMGFDANEVSDPTKVVEKVWQLRADELAKEYERKVADAVNKGAEAMETFGGELQRAISNAKLVMNPIPGTTKIDVVPETEEMKEYSKGVQKGYDYLLLKLGVDAFNMEDKEYVNGVPRKSTVKK</sequence>
<name>A0A0G4I2R5_9ALVE</name>
<evidence type="ECO:0000313" key="2">
    <source>
        <dbReference type="EMBL" id="CEM51178.1"/>
    </source>
</evidence>
<protein>
    <submittedName>
        <fullName evidence="2">Uncharacterized protein</fullName>
    </submittedName>
</protein>
<dbReference type="VEuPathDB" id="CryptoDB:Cvel_10445"/>
<evidence type="ECO:0000256" key="1">
    <source>
        <dbReference type="SAM" id="SignalP"/>
    </source>
</evidence>
<accession>A0A0G4I2R5</accession>
<dbReference type="EMBL" id="CDMZ01004872">
    <property type="protein sequence ID" value="CEM51178.1"/>
    <property type="molecule type" value="Genomic_DNA"/>
</dbReference>